<sequence>MYEGMSTPLGDKMTPLRPRMSDSEAKTLSNESRQSIGGHGAPREDDQEDPQRIPMIPLMGQGAAKSVASSVVSRLSVGSHLSLTQLTTPNATCSLRRRPPASMSSKKRSFYHGVNGTVKLRVS</sequence>
<dbReference type="Proteomes" id="UP000441208">
    <property type="component" value="Unassembled WGS sequence"/>
</dbReference>
<dbReference type="EMBL" id="QXFZ01002228">
    <property type="protein sequence ID" value="KAE9079290.1"/>
    <property type="molecule type" value="Genomic_DNA"/>
</dbReference>
<evidence type="ECO:0000313" key="2">
    <source>
        <dbReference type="EMBL" id="KAE9079290.1"/>
    </source>
</evidence>
<feature type="compositionally biased region" description="Basic residues" evidence="1">
    <location>
        <begin position="95"/>
        <end position="110"/>
    </location>
</feature>
<name>A0A6A3QM11_9STRA</name>
<evidence type="ECO:0000313" key="4">
    <source>
        <dbReference type="Proteomes" id="UP000433483"/>
    </source>
</evidence>
<evidence type="ECO:0000256" key="1">
    <source>
        <dbReference type="SAM" id="MobiDB-lite"/>
    </source>
</evidence>
<proteinExistence type="predicted"/>
<gene>
    <name evidence="3" type="ORF">PF005_g23169</name>
    <name evidence="2" type="ORF">PF007_g23508</name>
</gene>
<reference evidence="4 5" key="1">
    <citation type="submission" date="2018-08" db="EMBL/GenBank/DDBJ databases">
        <title>Genomic investigation of the strawberry pathogen Phytophthora fragariae indicates pathogenicity is determined by transcriptional variation in three key races.</title>
        <authorList>
            <person name="Adams T.M."/>
            <person name="Armitage A.D."/>
            <person name="Sobczyk M.K."/>
            <person name="Bates H.J."/>
            <person name="Dunwell J.M."/>
            <person name="Nellist C.F."/>
            <person name="Harrison R.J."/>
        </authorList>
    </citation>
    <scope>NUCLEOTIDE SEQUENCE [LARGE SCALE GENOMIC DNA]</scope>
    <source>
        <strain evidence="3 4">NOV-27</strain>
        <strain evidence="2 5">NOV-71</strain>
    </source>
</reference>
<keyword evidence="4" id="KW-1185">Reference proteome</keyword>
<evidence type="ECO:0000313" key="3">
    <source>
        <dbReference type="EMBL" id="KAE9180706.1"/>
    </source>
</evidence>
<evidence type="ECO:0000313" key="5">
    <source>
        <dbReference type="Proteomes" id="UP000441208"/>
    </source>
</evidence>
<comment type="caution">
    <text evidence="2">The sequence shown here is derived from an EMBL/GenBank/DDBJ whole genome shotgun (WGS) entry which is preliminary data.</text>
</comment>
<organism evidence="2 5">
    <name type="scientific">Phytophthora fragariae</name>
    <dbReference type="NCBI Taxonomy" id="53985"/>
    <lineage>
        <taxon>Eukaryota</taxon>
        <taxon>Sar</taxon>
        <taxon>Stramenopiles</taxon>
        <taxon>Oomycota</taxon>
        <taxon>Peronosporomycetes</taxon>
        <taxon>Peronosporales</taxon>
        <taxon>Peronosporaceae</taxon>
        <taxon>Phytophthora</taxon>
    </lineage>
</organism>
<feature type="region of interest" description="Disordered" evidence="1">
    <location>
        <begin position="89"/>
        <end position="115"/>
    </location>
</feature>
<accession>A0A6A3QM11</accession>
<dbReference type="Proteomes" id="UP000433483">
    <property type="component" value="Unassembled WGS sequence"/>
</dbReference>
<feature type="compositionally biased region" description="Polar residues" evidence="1">
    <location>
        <begin position="26"/>
        <end position="35"/>
    </location>
</feature>
<feature type="region of interest" description="Disordered" evidence="1">
    <location>
        <begin position="1"/>
        <end position="54"/>
    </location>
</feature>
<protein>
    <submittedName>
        <fullName evidence="2">Uncharacterized protein</fullName>
    </submittedName>
</protein>
<dbReference type="AlphaFoldDB" id="A0A6A3QM11"/>
<dbReference type="EMBL" id="QXGB01002171">
    <property type="protein sequence ID" value="KAE9180706.1"/>
    <property type="molecule type" value="Genomic_DNA"/>
</dbReference>